<evidence type="ECO:0000256" key="4">
    <source>
        <dbReference type="ARBA" id="ARBA00022605"/>
    </source>
</evidence>
<dbReference type="InterPro" id="IPR013785">
    <property type="entry name" value="Aldolase_TIM"/>
</dbReference>
<reference evidence="16 17" key="1">
    <citation type="journal article" date="2014" name="BMC Genomics">
        <title>Comparison of environmental and isolate Sulfobacillus genomes reveals diverse carbon, sulfur, nitrogen, and hydrogen metabolisms.</title>
        <authorList>
            <person name="Justice N.B."/>
            <person name="Norman A."/>
            <person name="Brown C.T."/>
            <person name="Singh A."/>
            <person name="Thomas B.C."/>
            <person name="Banfield J.F."/>
        </authorList>
    </citation>
    <scope>NUCLEOTIDE SEQUENCE [LARGE SCALE GENOMIC DNA]</scope>
    <source>
        <strain evidence="16">AMDSBA1</strain>
    </source>
</reference>
<evidence type="ECO:0000256" key="11">
    <source>
        <dbReference type="ARBA" id="ARBA00023014"/>
    </source>
</evidence>
<dbReference type="Pfam" id="PF04898">
    <property type="entry name" value="Glu_syn_central"/>
    <property type="match status" value="1"/>
</dbReference>
<evidence type="ECO:0000256" key="9">
    <source>
        <dbReference type="ARBA" id="ARBA00023002"/>
    </source>
</evidence>
<dbReference type="EMBL" id="PXYT01000002">
    <property type="protein sequence ID" value="PSR31441.1"/>
    <property type="molecule type" value="Genomic_DNA"/>
</dbReference>
<organism evidence="16 17">
    <name type="scientific">Sulfobacillus benefaciens</name>
    <dbReference type="NCBI Taxonomy" id="453960"/>
    <lineage>
        <taxon>Bacteria</taxon>
        <taxon>Bacillati</taxon>
        <taxon>Bacillota</taxon>
        <taxon>Clostridia</taxon>
        <taxon>Eubacteriales</taxon>
        <taxon>Clostridiales Family XVII. Incertae Sedis</taxon>
        <taxon>Sulfobacillus</taxon>
    </lineage>
</organism>
<comment type="caution">
    <text evidence="16">The sequence shown here is derived from an EMBL/GenBank/DDBJ whole genome shotgun (WGS) entry which is preliminary data.</text>
</comment>
<keyword evidence="12" id="KW-0314">Glutamate biosynthesis</keyword>
<dbReference type="Gene3D" id="2.160.20.60">
    <property type="entry name" value="Glutamate synthase, alpha subunit, C-terminal domain"/>
    <property type="match status" value="1"/>
</dbReference>
<dbReference type="Pfam" id="PF01645">
    <property type="entry name" value="Glu_synthase"/>
    <property type="match status" value="1"/>
</dbReference>
<sequence length="1436" mass="156581">MNSRSFSSLAYFGMEHDACAIFAAIAKKALSDQPADQQAAPLWQIGINALRRMDHRAGWIDGRSDGTGLLVDIPRKIWDDRLKSQGVSAYSVHDSRFWVLQLVTPVSSRREFLGTLSQLLPSIGFHRILSHIELTDSVQILDSHALWYEGDPVHTEAIYAALEELEKHFAGLIASFSNSHMVLKVTEGPDTLESQLTELFGADFQPRAIIGHNRFSTNTATDLSRVQPFVGLAHNGEIDTIDRLQHEMAAHGISPIPEGSDSQNLDRLLSALVLRDKLSHAEAVRVAISPSPAIISQLPAEHQALWAKIRTIWGPYAQGPAAIVHRLGNSIVAAVDAMGLRPLWILETEDHFILSSEPGITSPDTWIHEPRVLGPGEMMAFEWTPHGEVVVVDDDKVVQRLSNRLSNVAQEPKVWAAATDVKIHDPYPTWFYRMNGWRKDDEQLIRTFVNDHREPIASLGFDGPLAPFSETPVNISDYLQETVAVVTNPALDREREAEHFSVTTILGARFDWRGADPTVPPVVLLDSPWINDGDVDSLKQYFSHRAVQLSLSLDTYQEELEAAAHISRQAVRAVKGGACLVILDDGPTLHNDQPGLDPLLAVAAIDKSLIEHGLRRRCALVVRSGMIRNLHDGAALLGLGANALNPYLIWNLAQEQYSAVKTVMNQGLEKIISTMGIHELQGYGRVFSAIGLPENVAQLLQVKTFAAPPYELWLELRMDHLKHRHSFRNENTRLQMIPRATNHVFKAVTKLANRSLNAREYEEHLRHVETKHPIALRHTLTFDGSQPLNDDATVSLEVGDHSLPFVISSMSFGSQGETAFRAYAEAGKRLNMLSMNGEGGEIPDMIGRYYYWRGHQIASGRFGVNTNLLNGARYAEIKIGQGAKPGEGGHLPGKKVSVKVAHARNAVPGVDLISPSNNHDLYSIEDLKELIDELKEANPELLVSVKVPVVPNIGTIAVGIVKAGADVISLSGFEGGTGAARAHALHHVGLPVDIGVPLTHSALTLAGLRDRVEIWADGGLRSAADVVRMILLGANRVGFGTLSMMALGCTACRGCQLDTCHVGITTQIESVEEAHERGLKRFIPQDYDAAVEGLVNVFKGLAEGVRMHLRTLGFHSAQDAVGQMHLLRQTAAQDRVGYETFLAELSEMVQQDELVAEGGNQAVGILAKPDLRRTSMRILRNSRSIGTNVSGQRIRYKDLKTPIVNPVERVAGQGFGAFLSHGVHLIAHGGAQDGVGKGASGGLIAVVKAPNNQGRYYGGHVGKSMAYGAQAGTFIVQGGADARAGIRLAGADVIILGEGIPSPKYSRSSWECAAIKGFGFEYMTRGRGLVLGDPGPWLASGMTGGVIYLLHDPEEGLSHSYLAQRLARSAKVTLLPITANDVRDIHTLLDPAVRALTATKQHEALSRIRSIMSQAQERFLKVVPASEQMDPSISTE</sequence>
<evidence type="ECO:0000256" key="1">
    <source>
        <dbReference type="ARBA" id="ARBA00001917"/>
    </source>
</evidence>
<comment type="cofactor">
    <cofactor evidence="2">
        <name>[3Fe-4S] cluster</name>
        <dbReference type="ChEBI" id="CHEBI:21137"/>
    </cofactor>
</comment>
<dbReference type="InterPro" id="IPR002932">
    <property type="entry name" value="Glu_synthdom"/>
</dbReference>
<dbReference type="GO" id="GO:0046872">
    <property type="term" value="F:metal ion binding"/>
    <property type="evidence" value="ECO:0007669"/>
    <property type="project" value="UniProtKB-KW"/>
</dbReference>
<evidence type="ECO:0000256" key="3">
    <source>
        <dbReference type="ARBA" id="ARBA00009716"/>
    </source>
</evidence>
<dbReference type="GO" id="GO:0051538">
    <property type="term" value="F:3 iron, 4 sulfur cluster binding"/>
    <property type="evidence" value="ECO:0007669"/>
    <property type="project" value="UniProtKB-KW"/>
</dbReference>
<evidence type="ECO:0000256" key="5">
    <source>
        <dbReference type="ARBA" id="ARBA00022630"/>
    </source>
</evidence>
<comment type="similarity">
    <text evidence="3">Belongs to the glutamate synthase family.</text>
</comment>
<dbReference type="InterPro" id="IPR029055">
    <property type="entry name" value="Ntn_hydrolases_N"/>
</dbReference>
<evidence type="ECO:0000256" key="2">
    <source>
        <dbReference type="ARBA" id="ARBA00001927"/>
    </source>
</evidence>
<evidence type="ECO:0000259" key="15">
    <source>
        <dbReference type="PROSITE" id="PS51278"/>
    </source>
</evidence>
<evidence type="ECO:0000313" key="16">
    <source>
        <dbReference type="EMBL" id="PSR31441.1"/>
    </source>
</evidence>
<comment type="pathway">
    <text evidence="14">Amino-acid biosynthesis.</text>
</comment>
<dbReference type="CDD" id="cd00504">
    <property type="entry name" value="GXGXG"/>
    <property type="match status" value="1"/>
</dbReference>
<dbReference type="InterPro" id="IPR036485">
    <property type="entry name" value="Glu_synth_asu_C_sf"/>
</dbReference>
<keyword evidence="4" id="KW-0028">Amino-acid biosynthesis</keyword>
<dbReference type="InterPro" id="IPR017932">
    <property type="entry name" value="GATase_2_dom"/>
</dbReference>
<keyword evidence="8" id="KW-0315">Glutamine amidotransferase</keyword>
<evidence type="ECO:0000313" key="17">
    <source>
        <dbReference type="Proteomes" id="UP000242699"/>
    </source>
</evidence>
<keyword evidence="10" id="KW-0408">Iron</keyword>
<dbReference type="PANTHER" id="PTHR11938:SF133">
    <property type="entry name" value="GLUTAMATE SYNTHASE (NADH)"/>
    <property type="match status" value="1"/>
</dbReference>
<evidence type="ECO:0000256" key="8">
    <source>
        <dbReference type="ARBA" id="ARBA00022962"/>
    </source>
</evidence>
<dbReference type="Gene3D" id="3.60.20.10">
    <property type="entry name" value="Glutamine Phosphoribosylpyrophosphate, subunit 1, domain 1"/>
    <property type="match status" value="1"/>
</dbReference>
<evidence type="ECO:0000256" key="10">
    <source>
        <dbReference type="ARBA" id="ARBA00023004"/>
    </source>
</evidence>
<proteinExistence type="inferred from homology"/>
<evidence type="ECO:0000256" key="7">
    <source>
        <dbReference type="ARBA" id="ARBA00022723"/>
    </source>
</evidence>
<evidence type="ECO:0000256" key="14">
    <source>
        <dbReference type="ARBA" id="ARBA00029440"/>
    </source>
</evidence>
<dbReference type="Pfam" id="PF01493">
    <property type="entry name" value="GXGXG"/>
    <property type="match status" value="1"/>
</dbReference>
<dbReference type="Pfam" id="PF00310">
    <property type="entry name" value="GATase_2"/>
    <property type="match status" value="1"/>
</dbReference>
<dbReference type="InterPro" id="IPR050711">
    <property type="entry name" value="ET-N_metabolism_enzyme"/>
</dbReference>
<dbReference type="InterPro" id="IPR006982">
    <property type="entry name" value="Glu_synth_centr_N"/>
</dbReference>
<dbReference type="Proteomes" id="UP000242699">
    <property type="component" value="Unassembled WGS sequence"/>
</dbReference>
<dbReference type="CDD" id="cd02808">
    <property type="entry name" value="GltS_FMN"/>
    <property type="match status" value="1"/>
</dbReference>
<dbReference type="PROSITE" id="PS51278">
    <property type="entry name" value="GATASE_TYPE_2"/>
    <property type="match status" value="1"/>
</dbReference>
<dbReference type="InterPro" id="IPR002489">
    <property type="entry name" value="Glu_synth_asu_C"/>
</dbReference>
<evidence type="ECO:0000256" key="12">
    <source>
        <dbReference type="ARBA" id="ARBA00023164"/>
    </source>
</evidence>
<dbReference type="SUPFAM" id="SSF56235">
    <property type="entry name" value="N-terminal nucleophile aminohydrolases (Ntn hydrolases)"/>
    <property type="match status" value="1"/>
</dbReference>
<keyword evidence="9" id="KW-0560">Oxidoreductase</keyword>
<keyword evidence="13" id="KW-0003">3Fe-4S</keyword>
<keyword evidence="7" id="KW-0479">Metal-binding</keyword>
<dbReference type="PANTHER" id="PTHR11938">
    <property type="entry name" value="FAD NADPH DEHYDROGENASE/OXIDOREDUCTASE"/>
    <property type="match status" value="1"/>
</dbReference>
<keyword evidence="6" id="KW-0288">FMN</keyword>
<evidence type="ECO:0000256" key="6">
    <source>
        <dbReference type="ARBA" id="ARBA00022643"/>
    </source>
</evidence>
<dbReference type="GO" id="GO:0015930">
    <property type="term" value="F:glutamate synthase activity"/>
    <property type="evidence" value="ECO:0007669"/>
    <property type="project" value="InterPro"/>
</dbReference>
<keyword evidence="5" id="KW-0285">Flavoprotein</keyword>
<comment type="cofactor">
    <cofactor evidence="1">
        <name>FMN</name>
        <dbReference type="ChEBI" id="CHEBI:58210"/>
    </cofactor>
</comment>
<feature type="domain" description="Glutamine amidotransferase type-2" evidence="15">
    <location>
        <begin position="19"/>
        <end position="384"/>
    </location>
</feature>
<dbReference type="GO" id="GO:0019676">
    <property type="term" value="P:ammonia assimilation cycle"/>
    <property type="evidence" value="ECO:0007669"/>
    <property type="project" value="TreeGrafter"/>
</dbReference>
<evidence type="ECO:0000256" key="13">
    <source>
        <dbReference type="ARBA" id="ARBA00023291"/>
    </source>
</evidence>
<protein>
    <submittedName>
        <fullName evidence="16">Glutamate synthase</fullName>
    </submittedName>
</protein>
<dbReference type="SUPFAM" id="SSF69336">
    <property type="entry name" value="Alpha subunit of glutamate synthase, C-terminal domain"/>
    <property type="match status" value="1"/>
</dbReference>
<name>A0A2T2XA98_9FIRM</name>
<gene>
    <name evidence="16" type="ORF">C7B43_01730</name>
</gene>
<accession>A0A2T2XA98</accession>
<dbReference type="SUPFAM" id="SSF51395">
    <property type="entry name" value="FMN-linked oxidoreductases"/>
    <property type="match status" value="1"/>
</dbReference>
<keyword evidence="11" id="KW-0411">Iron-sulfur</keyword>
<dbReference type="GO" id="GO:0006537">
    <property type="term" value="P:glutamate biosynthetic process"/>
    <property type="evidence" value="ECO:0007669"/>
    <property type="project" value="UniProtKB-KW"/>
</dbReference>
<dbReference type="Gene3D" id="3.20.20.70">
    <property type="entry name" value="Aldolase class I"/>
    <property type="match status" value="2"/>
</dbReference>